<dbReference type="Proteomes" id="UP000563094">
    <property type="component" value="Unassembled WGS sequence"/>
</dbReference>
<name>A0A839GET1_9BACT</name>
<keyword evidence="2" id="KW-0808">Transferase</keyword>
<proteinExistence type="predicted"/>
<reference evidence="2 3" key="1">
    <citation type="submission" date="2020-08" db="EMBL/GenBank/DDBJ databases">
        <title>Genomic Encyclopedia of Type Strains, Phase IV (KMG-IV): sequencing the most valuable type-strain genomes for metagenomic binning, comparative biology and taxonomic classification.</title>
        <authorList>
            <person name="Goeker M."/>
        </authorList>
    </citation>
    <scope>NUCLEOTIDE SEQUENCE [LARGE SCALE GENOMIC DNA]</scope>
    <source>
        <strain evidence="2 3">DSM 29854</strain>
    </source>
</reference>
<feature type="domain" description="Glycosyltransferase 2-like" evidence="1">
    <location>
        <begin position="10"/>
        <end position="173"/>
    </location>
</feature>
<dbReference type="SUPFAM" id="SSF53448">
    <property type="entry name" value="Nucleotide-diphospho-sugar transferases"/>
    <property type="match status" value="1"/>
</dbReference>
<dbReference type="RefSeq" id="WP_182512651.1">
    <property type="nucleotide sequence ID" value="NZ_JACJIQ010000005.1"/>
</dbReference>
<dbReference type="Gene3D" id="3.90.550.10">
    <property type="entry name" value="Spore Coat Polysaccharide Biosynthesis Protein SpsA, Chain A"/>
    <property type="match status" value="1"/>
</dbReference>
<dbReference type="GO" id="GO:0016740">
    <property type="term" value="F:transferase activity"/>
    <property type="evidence" value="ECO:0007669"/>
    <property type="project" value="UniProtKB-KW"/>
</dbReference>
<comment type="caution">
    <text evidence="2">The sequence shown here is derived from an EMBL/GenBank/DDBJ whole genome shotgun (WGS) entry which is preliminary data.</text>
</comment>
<sequence length="336" mass="38296">MHNAASALVSIVIPLFNRANTIVHTIESLQDQTYANWEAILVDDGSTDDSVEVVSRIAAEDDRIKVFKRNRLPKGAQTCRNLGFSLAQGEFVQFLDSDDLLHPNKIALQVAALSKMPCDTLGFGPYAIFYDTPSDAVVKASPLYEVNNSIDWIITAYTKNTYIPTGSWFASKALFEKVGPWDERLLRNQDGEYFCRVVLQASKLVFTPDALFYYRKGEYNSISRSYDRARLSSLLLSYELIEKAVLTKENSALTREACSILYNKFSYRFYPFAKDLANRAEQHSARLGYPFSMKFINPSFRKLSKMLGWKVVRLMEVKLVKNGFGREALKKKLFFK</sequence>
<dbReference type="InterPro" id="IPR050834">
    <property type="entry name" value="Glycosyltransf_2"/>
</dbReference>
<dbReference type="PANTHER" id="PTHR43685">
    <property type="entry name" value="GLYCOSYLTRANSFERASE"/>
    <property type="match status" value="1"/>
</dbReference>
<evidence type="ECO:0000259" key="1">
    <source>
        <dbReference type="Pfam" id="PF00535"/>
    </source>
</evidence>
<dbReference type="EMBL" id="JACJIQ010000005">
    <property type="protein sequence ID" value="MBA9076980.1"/>
    <property type="molecule type" value="Genomic_DNA"/>
</dbReference>
<accession>A0A839GET1</accession>
<dbReference type="PANTHER" id="PTHR43685:SF11">
    <property type="entry name" value="GLYCOSYLTRANSFERASE TAGX-RELATED"/>
    <property type="match status" value="1"/>
</dbReference>
<dbReference type="InterPro" id="IPR029044">
    <property type="entry name" value="Nucleotide-diphossugar_trans"/>
</dbReference>
<dbReference type="AlphaFoldDB" id="A0A839GET1"/>
<keyword evidence="3" id="KW-1185">Reference proteome</keyword>
<dbReference type="CDD" id="cd00761">
    <property type="entry name" value="Glyco_tranf_GTA_type"/>
    <property type="match status" value="1"/>
</dbReference>
<dbReference type="Pfam" id="PF00535">
    <property type="entry name" value="Glycos_transf_2"/>
    <property type="match status" value="1"/>
</dbReference>
<evidence type="ECO:0000313" key="2">
    <source>
        <dbReference type="EMBL" id="MBA9076980.1"/>
    </source>
</evidence>
<gene>
    <name evidence="2" type="ORF">FHS90_001688</name>
</gene>
<dbReference type="InterPro" id="IPR001173">
    <property type="entry name" value="Glyco_trans_2-like"/>
</dbReference>
<protein>
    <submittedName>
        <fullName evidence="2">Glycosyltransferase involved in cell wall biosynthesis</fullName>
    </submittedName>
</protein>
<organism evidence="2 3">
    <name type="scientific">Rufibacter quisquiliarum</name>
    <dbReference type="NCBI Taxonomy" id="1549639"/>
    <lineage>
        <taxon>Bacteria</taxon>
        <taxon>Pseudomonadati</taxon>
        <taxon>Bacteroidota</taxon>
        <taxon>Cytophagia</taxon>
        <taxon>Cytophagales</taxon>
        <taxon>Hymenobacteraceae</taxon>
        <taxon>Rufibacter</taxon>
    </lineage>
</organism>
<evidence type="ECO:0000313" key="3">
    <source>
        <dbReference type="Proteomes" id="UP000563094"/>
    </source>
</evidence>